<evidence type="ECO:0000313" key="1">
    <source>
        <dbReference type="EMBL" id="KAF2423109.1"/>
    </source>
</evidence>
<gene>
    <name evidence="1" type="ORF">EJ08DRAFT_664578</name>
</gene>
<proteinExistence type="predicted"/>
<reference evidence="1" key="1">
    <citation type="journal article" date="2020" name="Stud. Mycol.">
        <title>101 Dothideomycetes genomes: a test case for predicting lifestyles and emergence of pathogens.</title>
        <authorList>
            <person name="Haridas S."/>
            <person name="Albert R."/>
            <person name="Binder M."/>
            <person name="Bloem J."/>
            <person name="Labutti K."/>
            <person name="Salamov A."/>
            <person name="Andreopoulos B."/>
            <person name="Baker S."/>
            <person name="Barry K."/>
            <person name="Bills G."/>
            <person name="Bluhm B."/>
            <person name="Cannon C."/>
            <person name="Castanera R."/>
            <person name="Culley D."/>
            <person name="Daum C."/>
            <person name="Ezra D."/>
            <person name="Gonzalez J."/>
            <person name="Henrissat B."/>
            <person name="Kuo A."/>
            <person name="Liang C."/>
            <person name="Lipzen A."/>
            <person name="Lutzoni F."/>
            <person name="Magnuson J."/>
            <person name="Mondo S."/>
            <person name="Nolan M."/>
            <person name="Ohm R."/>
            <person name="Pangilinan J."/>
            <person name="Park H.-J."/>
            <person name="Ramirez L."/>
            <person name="Alfaro M."/>
            <person name="Sun H."/>
            <person name="Tritt A."/>
            <person name="Yoshinaga Y."/>
            <person name="Zwiers L.-H."/>
            <person name="Turgeon B."/>
            <person name="Goodwin S."/>
            <person name="Spatafora J."/>
            <person name="Crous P."/>
            <person name="Grigoriev I."/>
        </authorList>
    </citation>
    <scope>NUCLEOTIDE SEQUENCE</scope>
    <source>
        <strain evidence="1">CBS 130266</strain>
    </source>
</reference>
<dbReference type="Gene3D" id="2.60.40.10">
    <property type="entry name" value="Immunoglobulins"/>
    <property type="match status" value="1"/>
</dbReference>
<organism evidence="1 2">
    <name type="scientific">Tothia fuscella</name>
    <dbReference type="NCBI Taxonomy" id="1048955"/>
    <lineage>
        <taxon>Eukaryota</taxon>
        <taxon>Fungi</taxon>
        <taxon>Dikarya</taxon>
        <taxon>Ascomycota</taxon>
        <taxon>Pezizomycotina</taxon>
        <taxon>Dothideomycetes</taxon>
        <taxon>Pleosporomycetidae</taxon>
        <taxon>Venturiales</taxon>
        <taxon>Cylindrosympodiaceae</taxon>
        <taxon>Tothia</taxon>
    </lineage>
</organism>
<dbReference type="InterPro" id="IPR013783">
    <property type="entry name" value="Ig-like_fold"/>
</dbReference>
<dbReference type="CDD" id="cd02859">
    <property type="entry name" value="E_set_AMPKbeta_like_N"/>
    <property type="match status" value="1"/>
</dbReference>
<dbReference type="AlphaFoldDB" id="A0A9P4NJ13"/>
<name>A0A9P4NJ13_9PEZI</name>
<dbReference type="OrthoDB" id="3920617at2759"/>
<keyword evidence="2" id="KW-1185">Reference proteome</keyword>
<sequence>MVSARPSPTSPEDIDITITFSCSIQEPIYVSIDTNGWIPQQMELEGQDAYRHVTTVPRRTQAIRYKFRIGDSDWFHDPAVSAEPDNFFGYNNTYTIPEVPRLPPKDSHPPNDFDDDTELESVAAVESIADTLSEVDVEDARLNGEPELIHVDDVISDPEYSGTKHHFLPKEQKTRHEEVVAVEKPGLPNILLRLSCVGVIAAGLAWYWLAE</sequence>
<dbReference type="Proteomes" id="UP000800235">
    <property type="component" value="Unassembled WGS sequence"/>
</dbReference>
<protein>
    <recommendedName>
        <fullName evidence="3">AMP-activated protein kinase glycogen-binding domain-containing protein</fullName>
    </recommendedName>
</protein>
<evidence type="ECO:0000313" key="2">
    <source>
        <dbReference type="Proteomes" id="UP000800235"/>
    </source>
</evidence>
<evidence type="ECO:0008006" key="3">
    <source>
        <dbReference type="Google" id="ProtNLM"/>
    </source>
</evidence>
<accession>A0A9P4NJ13</accession>
<dbReference type="SUPFAM" id="SSF81296">
    <property type="entry name" value="E set domains"/>
    <property type="match status" value="1"/>
</dbReference>
<dbReference type="InterPro" id="IPR014756">
    <property type="entry name" value="Ig_E-set"/>
</dbReference>
<comment type="caution">
    <text evidence="1">The sequence shown here is derived from an EMBL/GenBank/DDBJ whole genome shotgun (WGS) entry which is preliminary data.</text>
</comment>
<dbReference type="EMBL" id="MU007085">
    <property type="protein sequence ID" value="KAF2423109.1"/>
    <property type="molecule type" value="Genomic_DNA"/>
</dbReference>